<comment type="cofactor">
    <cofactor evidence="1">
        <name>FAD</name>
        <dbReference type="ChEBI" id="CHEBI:57692"/>
    </cofactor>
</comment>
<sequence>MRTHKNMSQPHDIRPRTTTPDTHWDLHADVVIAGYGIAGVTAAIEAARAGADVLVLERTSGWGGAATMAGGFIYLGGGTPLQHALGFEDTPDNMERFMTAALGPGVDKAKIADYCAGSVEHYAWLVDCGVRFKEEFWGEPGWEPPHDEGLMYTGGEDSAPFNEIAVPAPRGHVPQMDGKQIGVRGGGYMLMKPLVELAERLGVRVQYDVRCRSLATDDTGRVTGIIAARYGDELTVRADRGVVLATGSFAYNDRMVERHAPRLLGRPAAAIEEHDGRAILMAQALGADVAHMDATEAVIFADPQMLARGILVNGRGQRYVPEDTYGGRIAQLTLLQQDDQAYLILDETAYEEAMTTETATPFFRRRPKWVAETAEELEAEIGLPAHSLRTTLDLYNLHAANGTDPVLGKKPRWLRPIGLPVAAYDLRGCTAGFTLGGLRTDLRSRVLHLSGDPIPGLYAAGRCTSGVCAGGYASGTSLGDGSFYGRRAGQTAARP</sequence>
<organism evidence="7 8">
    <name type="scientific">Actinocorallia longicatena</name>
    <dbReference type="NCBI Taxonomy" id="111803"/>
    <lineage>
        <taxon>Bacteria</taxon>
        <taxon>Bacillati</taxon>
        <taxon>Actinomycetota</taxon>
        <taxon>Actinomycetes</taxon>
        <taxon>Streptosporangiales</taxon>
        <taxon>Thermomonosporaceae</taxon>
        <taxon>Actinocorallia</taxon>
    </lineage>
</organism>
<evidence type="ECO:0000313" key="8">
    <source>
        <dbReference type="Proteomes" id="UP001501237"/>
    </source>
</evidence>
<gene>
    <name evidence="7" type="ORF">GCM10010468_47370</name>
</gene>
<proteinExistence type="predicted"/>
<dbReference type="Pfam" id="PF00890">
    <property type="entry name" value="FAD_binding_2"/>
    <property type="match status" value="1"/>
</dbReference>
<comment type="caution">
    <text evidence="7">The sequence shown here is derived from an EMBL/GenBank/DDBJ whole genome shotgun (WGS) entry which is preliminary data.</text>
</comment>
<evidence type="ECO:0000256" key="4">
    <source>
        <dbReference type="ARBA" id="ARBA00023002"/>
    </source>
</evidence>
<dbReference type="InterPro" id="IPR050315">
    <property type="entry name" value="FAD-oxidoreductase_2"/>
</dbReference>
<keyword evidence="3" id="KW-0274">FAD</keyword>
<evidence type="ECO:0000256" key="3">
    <source>
        <dbReference type="ARBA" id="ARBA00022827"/>
    </source>
</evidence>
<feature type="domain" description="FAD-dependent oxidoreductase 2 FAD-binding" evidence="6">
    <location>
        <begin position="29"/>
        <end position="475"/>
    </location>
</feature>
<keyword evidence="4" id="KW-0560">Oxidoreductase</keyword>
<dbReference type="PRINTS" id="PR00469">
    <property type="entry name" value="PNDRDTASEII"/>
</dbReference>
<dbReference type="SUPFAM" id="SSF51905">
    <property type="entry name" value="FAD/NAD(P)-binding domain"/>
    <property type="match status" value="1"/>
</dbReference>
<reference evidence="8" key="1">
    <citation type="journal article" date="2019" name="Int. J. Syst. Evol. Microbiol.">
        <title>The Global Catalogue of Microorganisms (GCM) 10K type strain sequencing project: providing services to taxonomists for standard genome sequencing and annotation.</title>
        <authorList>
            <consortium name="The Broad Institute Genomics Platform"/>
            <consortium name="The Broad Institute Genome Sequencing Center for Infectious Disease"/>
            <person name="Wu L."/>
            <person name="Ma J."/>
        </authorList>
    </citation>
    <scope>NUCLEOTIDE SEQUENCE [LARGE SCALE GENOMIC DNA]</scope>
    <source>
        <strain evidence="8">JCM 9377</strain>
    </source>
</reference>
<dbReference type="EMBL" id="BAAAUV010000012">
    <property type="protein sequence ID" value="GAA3221917.1"/>
    <property type="molecule type" value="Genomic_DNA"/>
</dbReference>
<keyword evidence="8" id="KW-1185">Reference proteome</keyword>
<feature type="region of interest" description="Disordered" evidence="5">
    <location>
        <begin position="1"/>
        <end position="20"/>
    </location>
</feature>
<evidence type="ECO:0000256" key="5">
    <source>
        <dbReference type="SAM" id="MobiDB-lite"/>
    </source>
</evidence>
<accession>A0ABP6QED8</accession>
<evidence type="ECO:0000259" key="6">
    <source>
        <dbReference type="Pfam" id="PF00890"/>
    </source>
</evidence>
<dbReference type="Gene3D" id="3.50.50.60">
    <property type="entry name" value="FAD/NAD(P)-binding domain"/>
    <property type="match status" value="1"/>
</dbReference>
<evidence type="ECO:0000256" key="1">
    <source>
        <dbReference type="ARBA" id="ARBA00001974"/>
    </source>
</evidence>
<dbReference type="InterPro" id="IPR036188">
    <property type="entry name" value="FAD/NAD-bd_sf"/>
</dbReference>
<dbReference type="NCBIfam" id="NF005510">
    <property type="entry name" value="PRK07121.1-3"/>
    <property type="match status" value="1"/>
</dbReference>
<dbReference type="SUPFAM" id="SSF56425">
    <property type="entry name" value="Succinate dehydrogenase/fumarate reductase flavoprotein, catalytic domain"/>
    <property type="match status" value="1"/>
</dbReference>
<protein>
    <submittedName>
        <fullName evidence="7">FAD-binding protein</fullName>
    </submittedName>
</protein>
<dbReference type="NCBIfam" id="NF005512">
    <property type="entry name" value="PRK07121.1-5"/>
    <property type="match status" value="1"/>
</dbReference>
<dbReference type="PANTHER" id="PTHR43400:SF10">
    <property type="entry name" value="3-OXOSTEROID 1-DEHYDROGENASE"/>
    <property type="match status" value="1"/>
</dbReference>
<evidence type="ECO:0000313" key="7">
    <source>
        <dbReference type="EMBL" id="GAA3221917.1"/>
    </source>
</evidence>
<evidence type="ECO:0000256" key="2">
    <source>
        <dbReference type="ARBA" id="ARBA00022630"/>
    </source>
</evidence>
<keyword evidence="2" id="KW-0285">Flavoprotein</keyword>
<dbReference type="InterPro" id="IPR027477">
    <property type="entry name" value="Succ_DH/fumarate_Rdtase_cat_sf"/>
</dbReference>
<dbReference type="InterPro" id="IPR003953">
    <property type="entry name" value="FAD-dep_OxRdtase_2_FAD-bd"/>
</dbReference>
<dbReference type="Gene3D" id="3.90.700.10">
    <property type="entry name" value="Succinate dehydrogenase/fumarate reductase flavoprotein, catalytic domain"/>
    <property type="match status" value="1"/>
</dbReference>
<name>A0ABP6QED8_9ACTN</name>
<dbReference type="PANTHER" id="PTHR43400">
    <property type="entry name" value="FUMARATE REDUCTASE"/>
    <property type="match status" value="1"/>
</dbReference>
<dbReference type="Proteomes" id="UP001501237">
    <property type="component" value="Unassembled WGS sequence"/>
</dbReference>